<comment type="caution">
    <text evidence="2">The sequence shown here is derived from an EMBL/GenBank/DDBJ whole genome shotgun (WGS) entry which is preliminary data.</text>
</comment>
<evidence type="ECO:0000313" key="2">
    <source>
        <dbReference type="EMBL" id="KKS87296.1"/>
    </source>
</evidence>
<feature type="domain" description="Peptidase S74" evidence="1">
    <location>
        <begin position="1839"/>
        <end position="1939"/>
    </location>
</feature>
<dbReference type="Gene3D" id="2.60.120.260">
    <property type="entry name" value="Galactose-binding domain-like"/>
    <property type="match status" value="1"/>
</dbReference>
<dbReference type="Proteomes" id="UP000034050">
    <property type="component" value="Unassembled WGS sequence"/>
</dbReference>
<proteinExistence type="predicted"/>
<reference evidence="2 3" key="1">
    <citation type="journal article" date="2015" name="Nature">
        <title>rRNA introns, odd ribosomes, and small enigmatic genomes across a large radiation of phyla.</title>
        <authorList>
            <person name="Brown C.T."/>
            <person name="Hug L.A."/>
            <person name="Thomas B.C."/>
            <person name="Sharon I."/>
            <person name="Castelle C.J."/>
            <person name="Singh A."/>
            <person name="Wilkins M.J."/>
            <person name="Williams K.H."/>
            <person name="Banfield J.F."/>
        </authorList>
    </citation>
    <scope>NUCLEOTIDE SEQUENCE [LARGE SCALE GENOMIC DNA]</scope>
</reference>
<name>A0A0G1EWA0_9BACT</name>
<gene>
    <name evidence="2" type="ORF">UV61_C0002G0017</name>
</gene>
<organism evidence="2 3">
    <name type="scientific">Candidatus Gottesmanbacteria bacterium GW2011_GWB1_43_11</name>
    <dbReference type="NCBI Taxonomy" id="1618446"/>
    <lineage>
        <taxon>Bacteria</taxon>
        <taxon>Candidatus Gottesmaniibacteriota</taxon>
    </lineage>
</organism>
<evidence type="ECO:0000259" key="1">
    <source>
        <dbReference type="PROSITE" id="PS51688"/>
    </source>
</evidence>
<dbReference type="EMBL" id="LCFD01000002">
    <property type="protein sequence ID" value="KKS87296.1"/>
    <property type="molecule type" value="Genomic_DNA"/>
</dbReference>
<protein>
    <recommendedName>
        <fullName evidence="1">Peptidase S74 domain-containing protein</fullName>
    </recommendedName>
</protein>
<dbReference type="Pfam" id="PF13884">
    <property type="entry name" value="Peptidase_S74"/>
    <property type="match status" value="1"/>
</dbReference>
<dbReference type="InterPro" id="IPR030392">
    <property type="entry name" value="S74_ICA"/>
</dbReference>
<dbReference type="PROSITE" id="PS51688">
    <property type="entry name" value="ICA"/>
    <property type="match status" value="1"/>
</dbReference>
<dbReference type="PATRIC" id="fig|1618446.3.peg.138"/>
<evidence type="ECO:0000313" key="3">
    <source>
        <dbReference type="Proteomes" id="UP000034050"/>
    </source>
</evidence>
<sequence length="2186" mass="223979">MQECSRKLKTSITAILFMVFLLLPRTAQAWELSLPKPWFPTPKFSLPKITLPQFRLPQLSLNFFKWFTLSGVKRFTLSGVEGFVPNEAKNLEADKTPEETEKFKLVVLQELAKLYQYKKDQGEKVLAVDTQAITITEFNAADSNLLRNTSFEAEVSDVPRQWTYMLDSHAGNTFTTEEGIHSGYYGLKFLGSGNGNFGISQPDTKTVPERNYTYSAYIKVLNAPKFTVRLGFWDEHLNRYGKLKEFTFSGTKDWVRINMSAATNGIITDSKNWYPIFEVHGLTSGTVYLDDLMIEEGSVLTTYDSGQASNNGIILGSNGSILSNYNGNIYPAVPSVGSLGTANNKWLSLNLDKGSIDKDGHLTLEGGANIKGSTTLGDATSDTVKVNARFNSDLVPDTTGTYSLGSSSLYWSNMYVNNLYTNSSGTSGFWQRNSQALSPTTISDDLLLGATATASALIKFTGTSGSNSWINTGNVGIGTTAPSAKLDVSGTLTVTGSNLTTLGGNLTVTGTAWTATPTISGLITATSGLTANGALTANSTFTLGDDGDLGSINTSVWDITTGGVASGLTGITSSGTINFSGLTASSGVYTDASKNLTSTPPTSGTAGYWTRTAGNLYPANTNDTLSATTSAAVALTITQTGVFNALLVEDAASDTTPFVIDQSGNVGIGTTVPDAALEINHATGDSLRLTYNDSDGSATNYTDFSLGSTGGLTLTGSAATLGAGASAEKTFLTLTPGTITLTAPTQVTSLMETVAITGATLAADSALTVDKATALSLSAPVDSTNVTLTASSALRILNSPSGAGTLSGQAGIYIDSLSAGVVDYGIFITAADSYALYAAADDVAILDDLFVGATTETITHGDFSLDGDDAFISGTLGVESTIYTDGDVDIAGGDVTTANTTATLFNSTATTLSLGGAATTLNLGATTGTTTIANDLTIGNATTDAITFTGRVAVDSDLLPIGTTGTNDLGSSALPWDNVYAVAFTENGTALSGTYAPINANFVTVTANATLTGETGIDALTTAISTTSTLNVDDASTLNAVTIDANANLTLSSGTGLYSQTFTGTSTDAFTITAASLTSGSGLVLTGPSSTGITDHFVKLTSDVGSGAALIYGAPDFSGAGVTGYGLNITGTDATAATNTDYGVYSSLALTGNAAKTGVGLYSTLSTSSTTADTLIGADLITSTSGIITTGTRSIYGLRSQPASTGASTGGTTNVYGGYLKPGGVVGTDGTINSYGLYVANGTFDTTGTSTNIGLYVESPTGADTNYAAIFAGGNVGIGITAPTSPLHVVATTDVASVGSDLVTNGAFTGNATGWTLGLGGGNPDWYYNSNNVSHADGGGTATLEPTTPLTVTAGSSYLVVYTVSGYSAGTVTASIGGTNGTTISSNISSYAQVLIATNTTNLKFTPTTTFVGTIDTVSVKLITVAPATMTIANSAGTTSPVELRSGGNALYNTFIGSGSGQHDTTGNYNAAVGYQAFYSNTSGNSNAALGYMALKSNTTGVENNAVGKEALSNNTTGFENSAVGFQALYSNTSGYENNAMGYRSLYNNSIGYYNNAIGNYALFSNTTGYSNSALGYTALYYTQTGSANTAVGLEAGWGSINSSFSNNSLFGYKAGRNLSTGSNNILLGYQAGDALTTGANNIVIGYDIDAPAATSANILNIGNLIFGTALDGSGTTISTGNVGIKDSSPDYLLELYDATNTPAFALSDDDIGHGVTTIAETDAFFHLSSISTTDGGAQITGLADATGIALGLKGVQSSNPTDTTPAISLIGTKASGTGVVDLLAAETVLQIANNDDTAAITVLGDGKVGLGDATPSYQLELSTDSAGKPTSNTWTIVSDQRLKENIAAFSDGLAVLNKINPVSYELNGKAGTPAGAPGIGVIAQDVKDIIPYTISTFKGDLDGVETELYSFNSSALTFVTINAVKELSAKIDSLGNVISTSQLAANDTIAMTTLEAKISALADSLSLTQQDVATASATITDLLKRIEILETQSSIYDLAGGPTASGSAVLGISTEDATISGNLLVGGRSNLSDVGITGRLTMGVLTIDGLDMDSSSSATINTLSGPLKLQSLGLAGIDILNGKVTIDQNGNMKVLGDLTVSGNLTAQKLIMQGDSVGEATVSAGKVSTEVKTPLVTDKSHIFTSLRSLTGKQSLFISNIAPNVSFTVSLEEIFTKDVTFDWWVVN</sequence>
<accession>A0A0G1EWA0</accession>